<name>A0A4V2J4P1_9BACL</name>
<dbReference type="NCBIfam" id="NF001965">
    <property type="entry name" value="PRK00742.1"/>
    <property type="match status" value="1"/>
</dbReference>
<dbReference type="SUPFAM" id="SSF52738">
    <property type="entry name" value="Methylesterase CheB, C-terminal domain"/>
    <property type="match status" value="1"/>
</dbReference>
<dbReference type="InterPro" id="IPR008248">
    <property type="entry name" value="CheB-like"/>
</dbReference>
<evidence type="ECO:0000256" key="1">
    <source>
        <dbReference type="ARBA" id="ARBA00022490"/>
    </source>
</evidence>
<dbReference type="PANTHER" id="PTHR42872">
    <property type="entry name" value="PROTEIN-GLUTAMATE METHYLESTERASE/PROTEIN-GLUTAMINE GLUTAMINASE"/>
    <property type="match status" value="1"/>
</dbReference>
<evidence type="ECO:0000259" key="8">
    <source>
        <dbReference type="PROSITE" id="PS50110"/>
    </source>
</evidence>
<comment type="function">
    <text evidence="5">Involved in chemotaxis. Part of a chemotaxis signal transduction system that modulates chemotaxis in response to various stimuli. Catalyzes the demethylation of specific methylglutamate residues introduced into the chemoreceptors (methyl-accepting chemotaxis proteins or MCP) by CheR. Also mediates the irreversible deamidation of specific glutamine residues to glutamic acid.</text>
</comment>
<dbReference type="Gene3D" id="3.40.50.180">
    <property type="entry name" value="Methylesterase CheB, C-terminal domain"/>
    <property type="match status" value="1"/>
</dbReference>
<dbReference type="GO" id="GO:0050568">
    <property type="term" value="F:protein-glutamine glutaminase activity"/>
    <property type="evidence" value="ECO:0007669"/>
    <property type="project" value="UniProtKB-UniRule"/>
</dbReference>
<comment type="PTM">
    <text evidence="5">Phosphorylated by CheA. Phosphorylation of the N-terminal regulatory domain activates the methylesterase activity.</text>
</comment>
<dbReference type="GO" id="GO:0008984">
    <property type="term" value="F:protein-glutamate methylesterase activity"/>
    <property type="evidence" value="ECO:0007669"/>
    <property type="project" value="UniProtKB-UniRule"/>
</dbReference>
<protein>
    <recommendedName>
        <fullName evidence="5">Protein-glutamate methylesterase/protein-glutamine glutaminase</fullName>
        <ecNumber evidence="5">3.1.1.61</ecNumber>
        <ecNumber evidence="5">3.5.1.44</ecNumber>
    </recommendedName>
</protein>
<keyword evidence="11" id="KW-1185">Reference proteome</keyword>
<evidence type="ECO:0000256" key="2">
    <source>
        <dbReference type="ARBA" id="ARBA00022500"/>
    </source>
</evidence>
<gene>
    <name evidence="5" type="primary">cheB</name>
    <name evidence="10" type="ORF">EYB31_05175</name>
</gene>
<keyword evidence="2 5" id="KW-0145">Chemotaxis</keyword>
<organism evidence="10 11">
    <name type="scientific">Paenibacillus thalictri</name>
    <dbReference type="NCBI Taxonomy" id="2527873"/>
    <lineage>
        <taxon>Bacteria</taxon>
        <taxon>Bacillati</taxon>
        <taxon>Bacillota</taxon>
        <taxon>Bacilli</taxon>
        <taxon>Bacillales</taxon>
        <taxon>Paenibacillaceae</taxon>
        <taxon>Paenibacillus</taxon>
    </lineage>
</organism>
<evidence type="ECO:0000313" key="11">
    <source>
        <dbReference type="Proteomes" id="UP000293142"/>
    </source>
</evidence>
<dbReference type="CDD" id="cd16432">
    <property type="entry name" value="CheB_Rec"/>
    <property type="match status" value="1"/>
</dbReference>
<feature type="active site" evidence="5 6">
    <location>
        <position position="287"/>
    </location>
</feature>
<dbReference type="OrthoDB" id="9793421at2"/>
<dbReference type="EC" id="3.5.1.44" evidence="5"/>
<dbReference type="Proteomes" id="UP000293142">
    <property type="component" value="Unassembled WGS sequence"/>
</dbReference>
<feature type="modified residue" description="4-aspartylphosphate" evidence="5 7">
    <location>
        <position position="62"/>
    </location>
</feature>
<dbReference type="EC" id="3.1.1.61" evidence="5"/>
<proteinExistence type="inferred from homology"/>
<dbReference type="CDD" id="cd17541">
    <property type="entry name" value="REC_CheB-like"/>
    <property type="match status" value="1"/>
</dbReference>
<comment type="domain">
    <text evidence="5">Contains a C-terminal catalytic domain, and an N-terminal region which modulates catalytic activity.</text>
</comment>
<feature type="active site" evidence="5 6">
    <location>
        <position position="165"/>
    </location>
</feature>
<dbReference type="AlphaFoldDB" id="A0A4V2J4P1"/>
<dbReference type="PIRSF" id="PIRSF000876">
    <property type="entry name" value="RR_chemtxs_CheB"/>
    <property type="match status" value="1"/>
</dbReference>
<comment type="similarity">
    <text evidence="5">Belongs to the CheB family.</text>
</comment>
<accession>A0A4V2J4P1</accession>
<dbReference type="InterPro" id="IPR000673">
    <property type="entry name" value="Sig_transdc_resp-reg_Me-estase"/>
</dbReference>
<dbReference type="PROSITE" id="PS50110">
    <property type="entry name" value="RESPONSE_REGULATORY"/>
    <property type="match status" value="1"/>
</dbReference>
<dbReference type="Gene3D" id="3.40.50.2300">
    <property type="match status" value="1"/>
</dbReference>
<keyword evidence="1 5" id="KW-0963">Cytoplasm</keyword>
<dbReference type="InterPro" id="IPR011006">
    <property type="entry name" value="CheY-like_superfamily"/>
</dbReference>
<evidence type="ECO:0000313" key="10">
    <source>
        <dbReference type="EMBL" id="TBL80622.1"/>
    </source>
</evidence>
<evidence type="ECO:0000259" key="9">
    <source>
        <dbReference type="PROSITE" id="PS50122"/>
    </source>
</evidence>
<dbReference type="SUPFAM" id="SSF52172">
    <property type="entry name" value="CheY-like"/>
    <property type="match status" value="1"/>
</dbReference>
<evidence type="ECO:0000256" key="6">
    <source>
        <dbReference type="PROSITE-ProRule" id="PRU00050"/>
    </source>
</evidence>
<sequence length="346" mass="36818">MPYVQRSGEIKVLVVDDSFVYREFMAMGLSADPSIQVVATAENPFEARDKIVQWEPDVMICDIEMPLMNGIEFISRLLPQYPIPVIVVSTVGEAALEALQAGAVEFVAKPAAHRLSDFLAELIGKVKIAAGANADPGKKGEGAALAGDIRPSAASSFKVVAIGASTGGTEAISRILHKLPKSFPGIVIVQHIPAVFSRIFAERLNDTLPLSVKEAQSGDFIIPGQVLIAPGDRHMEVKRWGQHLQVECYTGERVNGHCPSIDVMFQSVAAASGKQAVGVLLTGMGSDGANGLLAMRKQGARTVGQDERTSVVYGIPKVAYEIGAVERQIGLGQIPAALLQLLAEKE</sequence>
<dbReference type="SMART" id="SM00448">
    <property type="entry name" value="REC"/>
    <property type="match status" value="1"/>
</dbReference>
<dbReference type="HAMAP" id="MF_00099">
    <property type="entry name" value="CheB_chemtxs"/>
    <property type="match status" value="1"/>
</dbReference>
<comment type="subcellular location">
    <subcellularLocation>
        <location evidence="5">Cytoplasm</location>
    </subcellularLocation>
</comment>
<feature type="domain" description="CheB-type methylesterase" evidence="9">
    <location>
        <begin position="153"/>
        <end position="345"/>
    </location>
</feature>
<dbReference type="PANTHER" id="PTHR42872:SF6">
    <property type="entry name" value="PROTEIN-GLUTAMATE METHYLESTERASE_PROTEIN-GLUTAMINE GLUTAMINASE"/>
    <property type="match status" value="1"/>
</dbReference>
<evidence type="ECO:0000256" key="5">
    <source>
        <dbReference type="HAMAP-Rule" id="MF_00099"/>
    </source>
</evidence>
<dbReference type="InterPro" id="IPR001789">
    <property type="entry name" value="Sig_transdc_resp-reg_receiver"/>
</dbReference>
<comment type="caution">
    <text evidence="10">The sequence shown here is derived from an EMBL/GenBank/DDBJ whole genome shotgun (WGS) entry which is preliminary data.</text>
</comment>
<dbReference type="InterPro" id="IPR035909">
    <property type="entry name" value="CheB_C"/>
</dbReference>
<evidence type="ECO:0000256" key="7">
    <source>
        <dbReference type="PROSITE-ProRule" id="PRU00169"/>
    </source>
</evidence>
<comment type="catalytic activity">
    <reaction evidence="4 5">
        <text>[protein]-L-glutamate 5-O-methyl ester + H2O = L-glutamyl-[protein] + methanol + H(+)</text>
        <dbReference type="Rhea" id="RHEA:23236"/>
        <dbReference type="Rhea" id="RHEA-COMP:10208"/>
        <dbReference type="Rhea" id="RHEA-COMP:10311"/>
        <dbReference type="ChEBI" id="CHEBI:15377"/>
        <dbReference type="ChEBI" id="CHEBI:15378"/>
        <dbReference type="ChEBI" id="CHEBI:17790"/>
        <dbReference type="ChEBI" id="CHEBI:29973"/>
        <dbReference type="ChEBI" id="CHEBI:82795"/>
        <dbReference type="EC" id="3.1.1.61"/>
    </reaction>
</comment>
<feature type="active site" evidence="5 6">
    <location>
        <position position="191"/>
    </location>
</feature>
<comment type="catalytic activity">
    <reaction evidence="5">
        <text>L-glutaminyl-[protein] + H2O = L-glutamyl-[protein] + NH4(+)</text>
        <dbReference type="Rhea" id="RHEA:16441"/>
        <dbReference type="Rhea" id="RHEA-COMP:10207"/>
        <dbReference type="Rhea" id="RHEA-COMP:10208"/>
        <dbReference type="ChEBI" id="CHEBI:15377"/>
        <dbReference type="ChEBI" id="CHEBI:28938"/>
        <dbReference type="ChEBI" id="CHEBI:29973"/>
        <dbReference type="ChEBI" id="CHEBI:30011"/>
        <dbReference type="EC" id="3.5.1.44"/>
    </reaction>
</comment>
<dbReference type="PROSITE" id="PS50122">
    <property type="entry name" value="CHEB"/>
    <property type="match status" value="1"/>
</dbReference>
<dbReference type="RefSeq" id="WP_131012223.1">
    <property type="nucleotide sequence ID" value="NZ_SIRE01000004.1"/>
</dbReference>
<dbReference type="Pfam" id="PF01339">
    <property type="entry name" value="CheB_methylest"/>
    <property type="match status" value="1"/>
</dbReference>
<reference evidence="10 11" key="1">
    <citation type="submission" date="2019-02" db="EMBL/GenBank/DDBJ databases">
        <title>Paenibacillus sp. nov., isolated from surface-sterilized tissue of Thalictrum simplex L.</title>
        <authorList>
            <person name="Tuo L."/>
        </authorList>
    </citation>
    <scope>NUCLEOTIDE SEQUENCE [LARGE SCALE GENOMIC DNA]</scope>
    <source>
        <strain evidence="10 11">N2SHLJ1</strain>
    </source>
</reference>
<evidence type="ECO:0000256" key="4">
    <source>
        <dbReference type="ARBA" id="ARBA00048267"/>
    </source>
</evidence>
<dbReference type="Pfam" id="PF00072">
    <property type="entry name" value="Response_reg"/>
    <property type="match status" value="1"/>
</dbReference>
<dbReference type="GO" id="GO:0005737">
    <property type="term" value="C:cytoplasm"/>
    <property type="evidence" value="ECO:0007669"/>
    <property type="project" value="UniProtKB-SubCell"/>
</dbReference>
<keyword evidence="5 7" id="KW-0597">Phosphoprotein</keyword>
<dbReference type="GO" id="GO:0006935">
    <property type="term" value="P:chemotaxis"/>
    <property type="evidence" value="ECO:0007669"/>
    <property type="project" value="UniProtKB-UniRule"/>
</dbReference>
<dbReference type="GO" id="GO:0000156">
    <property type="term" value="F:phosphorelay response regulator activity"/>
    <property type="evidence" value="ECO:0007669"/>
    <property type="project" value="InterPro"/>
</dbReference>
<keyword evidence="3 5" id="KW-0378">Hydrolase</keyword>
<feature type="domain" description="Response regulatory" evidence="8">
    <location>
        <begin position="11"/>
        <end position="124"/>
    </location>
</feature>
<dbReference type="EMBL" id="SIRE01000004">
    <property type="protein sequence ID" value="TBL80622.1"/>
    <property type="molecule type" value="Genomic_DNA"/>
</dbReference>
<evidence type="ECO:0000256" key="3">
    <source>
        <dbReference type="ARBA" id="ARBA00022801"/>
    </source>
</evidence>